<dbReference type="PANTHER" id="PTHR34821:SF2">
    <property type="entry name" value="INNER MEMBRANE PROTEIN YDCZ"/>
    <property type="match status" value="1"/>
</dbReference>
<dbReference type="RefSeq" id="WP_072826374.1">
    <property type="nucleotide sequence ID" value="NZ_LT670849.1"/>
</dbReference>
<keyword evidence="1" id="KW-1133">Transmembrane helix</keyword>
<dbReference type="PANTHER" id="PTHR34821">
    <property type="entry name" value="INNER MEMBRANE PROTEIN YDCZ"/>
    <property type="match status" value="1"/>
</dbReference>
<dbReference type="EMBL" id="LT670849">
    <property type="protein sequence ID" value="SHN81692.1"/>
    <property type="molecule type" value="Genomic_DNA"/>
</dbReference>
<keyword evidence="1" id="KW-0812">Transmembrane</keyword>
<gene>
    <name evidence="2" type="ORF">SAMN05444170_4866</name>
</gene>
<proteinExistence type="predicted"/>
<dbReference type="InterPro" id="IPR006750">
    <property type="entry name" value="YdcZ"/>
</dbReference>
<dbReference type="Proteomes" id="UP000184096">
    <property type="component" value="Chromosome I"/>
</dbReference>
<dbReference type="Pfam" id="PF04657">
    <property type="entry name" value="DMT_YdcZ"/>
    <property type="match status" value="1"/>
</dbReference>
<accession>A0A1M7UF91</accession>
<keyword evidence="3" id="KW-1185">Reference proteome</keyword>
<dbReference type="AlphaFoldDB" id="A0A1M7UF91"/>
<feature type="transmembrane region" description="Helical" evidence="1">
    <location>
        <begin position="70"/>
        <end position="91"/>
    </location>
</feature>
<feature type="transmembrane region" description="Helical" evidence="1">
    <location>
        <begin position="37"/>
        <end position="58"/>
    </location>
</feature>
<evidence type="ECO:0000313" key="3">
    <source>
        <dbReference type="Proteomes" id="UP000184096"/>
    </source>
</evidence>
<protein>
    <submittedName>
        <fullName evidence="2">Transporter family-2 protein</fullName>
    </submittedName>
</protein>
<name>A0A1M7UF91_9BRAD</name>
<keyword evidence="1" id="KW-0472">Membrane</keyword>
<feature type="transmembrane region" description="Helical" evidence="1">
    <location>
        <begin position="97"/>
        <end position="115"/>
    </location>
</feature>
<sequence>MLKLAIPVILAATAGISLVVQQALNANLRAALNSAAWSGFMSYFIGVICMVVLALVLQDPVPSMVTAARIPWFAWSGGLFGAIFVALAIFLVPQLGAAAFFALLIAGQMLGSIVFDHYGLLGVPVHPVSAIRVVGAALLVGGVVLIRL</sequence>
<evidence type="ECO:0000256" key="1">
    <source>
        <dbReference type="SAM" id="Phobius"/>
    </source>
</evidence>
<evidence type="ECO:0000313" key="2">
    <source>
        <dbReference type="EMBL" id="SHN81692.1"/>
    </source>
</evidence>
<reference evidence="3" key="1">
    <citation type="submission" date="2016-11" db="EMBL/GenBank/DDBJ databases">
        <authorList>
            <person name="Varghese N."/>
            <person name="Submissions S."/>
        </authorList>
    </citation>
    <scope>NUCLEOTIDE SEQUENCE [LARGE SCALE GENOMIC DNA]</scope>
    <source>
        <strain evidence="3">GAS401</strain>
    </source>
</reference>
<dbReference type="OrthoDB" id="370053at2"/>
<dbReference type="GO" id="GO:0005886">
    <property type="term" value="C:plasma membrane"/>
    <property type="evidence" value="ECO:0007669"/>
    <property type="project" value="TreeGrafter"/>
</dbReference>
<feature type="transmembrane region" description="Helical" evidence="1">
    <location>
        <begin position="127"/>
        <end position="146"/>
    </location>
</feature>
<organism evidence="2 3">
    <name type="scientific">Bradyrhizobium erythrophlei</name>
    <dbReference type="NCBI Taxonomy" id="1437360"/>
    <lineage>
        <taxon>Bacteria</taxon>
        <taxon>Pseudomonadati</taxon>
        <taxon>Pseudomonadota</taxon>
        <taxon>Alphaproteobacteria</taxon>
        <taxon>Hyphomicrobiales</taxon>
        <taxon>Nitrobacteraceae</taxon>
        <taxon>Bradyrhizobium</taxon>
    </lineage>
</organism>